<keyword evidence="2" id="KW-0472">Membrane</keyword>
<proteinExistence type="predicted"/>
<evidence type="ECO:0000256" key="2">
    <source>
        <dbReference type="SAM" id="Phobius"/>
    </source>
</evidence>
<evidence type="ECO:0000256" key="1">
    <source>
        <dbReference type="SAM" id="MobiDB-lite"/>
    </source>
</evidence>
<protein>
    <recommendedName>
        <fullName evidence="5">Mechanosensitive ion channel</fullName>
    </recommendedName>
</protein>
<feature type="transmembrane region" description="Helical" evidence="2">
    <location>
        <begin position="20"/>
        <end position="42"/>
    </location>
</feature>
<dbReference type="AlphaFoldDB" id="A0A7D6CQ55"/>
<dbReference type="OrthoDB" id="268811at2157"/>
<feature type="transmembrane region" description="Helical" evidence="2">
    <location>
        <begin position="121"/>
        <end position="143"/>
    </location>
</feature>
<dbReference type="KEGG" id="nay:HYG81_14860"/>
<feature type="transmembrane region" description="Helical" evidence="2">
    <location>
        <begin position="89"/>
        <end position="109"/>
    </location>
</feature>
<evidence type="ECO:0000313" key="3">
    <source>
        <dbReference type="EMBL" id="QLK25353.1"/>
    </source>
</evidence>
<dbReference type="Pfam" id="PF05552">
    <property type="entry name" value="MS_channel_1st_1"/>
    <property type="match status" value="1"/>
</dbReference>
<keyword evidence="4" id="KW-1185">Reference proteome</keyword>
<keyword evidence="2" id="KW-1133">Transmembrane helix</keyword>
<dbReference type="RefSeq" id="WP_180840542.1">
    <property type="nucleotide sequence ID" value="NZ_CP059154.1"/>
</dbReference>
<dbReference type="GeneID" id="56144511"/>
<accession>A0A7D6CQ55</accession>
<feature type="compositionally biased region" description="Pro residues" evidence="1">
    <location>
        <begin position="261"/>
        <end position="270"/>
    </location>
</feature>
<name>A0A7D6CQ55_9EURY</name>
<feature type="transmembrane region" description="Helical" evidence="2">
    <location>
        <begin position="164"/>
        <end position="186"/>
    </location>
</feature>
<evidence type="ECO:0008006" key="5">
    <source>
        <dbReference type="Google" id="ProtNLM"/>
    </source>
</evidence>
<evidence type="ECO:0000313" key="4">
    <source>
        <dbReference type="Proteomes" id="UP000510869"/>
    </source>
</evidence>
<sequence>MVALYPAQAQVPDWLQDPIAQLLTFLPRIIGALVILFIGWIIGRLAAGVVRRIADGIELDRMVLETPLGRILGGTEQAVSSAFGSLAKWFVYALAFLAAANALAIPTLSEWISTAVSYLPAFIAGLLVITIGFVVADFIGDAIERTQAATQSAYTSWFATGTRMFLYFTAIVIGLDTMGIDVGILYVFARALAWGLGAAIAIGAGIAFGWGGKDYVAENIGHWMDRTSSVTPSEEETGGSRSRSSEPTGSSPSTDREPGSEPGPGPSDDD</sequence>
<organism evidence="3 4">
    <name type="scientific">Natrinema zhouii</name>
    <dbReference type="NCBI Taxonomy" id="1710539"/>
    <lineage>
        <taxon>Archaea</taxon>
        <taxon>Methanobacteriati</taxon>
        <taxon>Methanobacteriota</taxon>
        <taxon>Stenosarchaea group</taxon>
        <taxon>Halobacteria</taxon>
        <taxon>Halobacteriales</taxon>
        <taxon>Natrialbaceae</taxon>
        <taxon>Natrinema</taxon>
    </lineage>
</organism>
<dbReference type="InterPro" id="IPR008910">
    <property type="entry name" value="MSC_TM_helix"/>
</dbReference>
<reference evidence="3 4" key="1">
    <citation type="submission" date="2020-07" db="EMBL/GenBank/DDBJ databases">
        <title>Natrinema (YPL30) sp. nov. and Haloterrigena xxxxxx (YPL8) sp. nov., isolated from a salt mine.</title>
        <authorList>
            <person name="Cui H."/>
        </authorList>
    </citation>
    <scope>NUCLEOTIDE SEQUENCE [LARGE SCALE GENOMIC DNA]</scope>
    <source>
        <strain evidence="3 4">YPL13</strain>
    </source>
</reference>
<gene>
    <name evidence="3" type="ORF">HYG81_14860</name>
</gene>
<feature type="compositionally biased region" description="Low complexity" evidence="1">
    <location>
        <begin position="239"/>
        <end position="253"/>
    </location>
</feature>
<dbReference type="EMBL" id="CP059154">
    <property type="protein sequence ID" value="QLK25353.1"/>
    <property type="molecule type" value="Genomic_DNA"/>
</dbReference>
<feature type="region of interest" description="Disordered" evidence="1">
    <location>
        <begin position="226"/>
        <end position="270"/>
    </location>
</feature>
<dbReference type="Proteomes" id="UP000510869">
    <property type="component" value="Chromosome"/>
</dbReference>
<keyword evidence="2" id="KW-0812">Transmembrane</keyword>
<feature type="transmembrane region" description="Helical" evidence="2">
    <location>
        <begin position="192"/>
        <end position="210"/>
    </location>
</feature>
<dbReference type="Gene3D" id="1.10.287.1260">
    <property type="match status" value="2"/>
</dbReference>